<comment type="similarity">
    <text evidence="1">Belongs to the ROK (NagC/XylR) family.</text>
</comment>
<dbReference type="CDD" id="cd23763">
    <property type="entry name" value="ASKHA_ATPase_ROK"/>
    <property type="match status" value="1"/>
</dbReference>
<dbReference type="InterPro" id="IPR000600">
    <property type="entry name" value="ROK"/>
</dbReference>
<feature type="domain" description="HTH marR-type" evidence="2">
    <location>
        <begin position="18"/>
        <end position="69"/>
    </location>
</feature>
<dbReference type="EMBL" id="WEGJ01000003">
    <property type="protein sequence ID" value="MQY11202.1"/>
    <property type="molecule type" value="Genomic_DNA"/>
</dbReference>
<dbReference type="Pfam" id="PF00480">
    <property type="entry name" value="ROK"/>
    <property type="match status" value="2"/>
</dbReference>
<evidence type="ECO:0000259" key="2">
    <source>
        <dbReference type="Pfam" id="PF12802"/>
    </source>
</evidence>
<dbReference type="InterPro" id="IPR000835">
    <property type="entry name" value="HTH_MarR-typ"/>
</dbReference>
<dbReference type="Pfam" id="PF12802">
    <property type="entry name" value="MarR_2"/>
    <property type="match status" value="1"/>
</dbReference>
<dbReference type="PANTHER" id="PTHR18964:SF149">
    <property type="entry name" value="BIFUNCTIONAL UDP-N-ACETYLGLUCOSAMINE 2-EPIMERASE_N-ACETYLMANNOSAMINE KINASE"/>
    <property type="match status" value="1"/>
</dbReference>
<dbReference type="GO" id="GO:0003700">
    <property type="term" value="F:DNA-binding transcription factor activity"/>
    <property type="evidence" value="ECO:0007669"/>
    <property type="project" value="InterPro"/>
</dbReference>
<evidence type="ECO:0000256" key="1">
    <source>
        <dbReference type="ARBA" id="ARBA00006479"/>
    </source>
</evidence>
<dbReference type="InterPro" id="IPR036388">
    <property type="entry name" value="WH-like_DNA-bd_sf"/>
</dbReference>
<dbReference type="Gene3D" id="3.30.420.40">
    <property type="match status" value="4"/>
</dbReference>
<comment type="caution">
    <text evidence="3">The sequence shown here is derived from an EMBL/GenBank/DDBJ whole genome shotgun (WGS) entry which is preliminary data.</text>
</comment>
<protein>
    <submittedName>
        <fullName evidence="3">N-acetyl-D-glucosamine kinase</fullName>
        <ecNumber evidence="3">2.7.1.59</ecNumber>
    </submittedName>
</protein>
<dbReference type="PANTHER" id="PTHR18964">
    <property type="entry name" value="ROK (REPRESSOR, ORF, KINASE) FAMILY"/>
    <property type="match status" value="1"/>
</dbReference>
<gene>
    <name evidence="3" type="primary">nagK_1</name>
    <name evidence="3" type="ORF">SRB5_13160</name>
</gene>
<dbReference type="Gene3D" id="1.10.10.10">
    <property type="entry name" value="Winged helix-like DNA-binding domain superfamily/Winged helix DNA-binding domain"/>
    <property type="match status" value="1"/>
</dbReference>
<evidence type="ECO:0000313" key="3">
    <source>
        <dbReference type="EMBL" id="MQY11202.1"/>
    </source>
</evidence>
<dbReference type="GO" id="GO:0045127">
    <property type="term" value="F:N-acetylglucosamine kinase activity"/>
    <property type="evidence" value="ECO:0007669"/>
    <property type="project" value="UniProtKB-EC"/>
</dbReference>
<dbReference type="EC" id="2.7.1.59" evidence="3"/>
<keyword evidence="3" id="KW-0418">Kinase</keyword>
<dbReference type="SUPFAM" id="SSF46785">
    <property type="entry name" value="Winged helix' DNA-binding domain"/>
    <property type="match status" value="1"/>
</dbReference>
<dbReference type="AlphaFoldDB" id="A0A7K0CDP4"/>
<reference evidence="3 4" key="1">
    <citation type="submission" date="2019-10" db="EMBL/GenBank/DDBJ databases">
        <title>Streptomyces smaragdinus sp. nov. and Streptomyces fabii sp. nov., isolated from the gut of fungus growing-termite Macrotermes natalensis.</title>
        <authorList>
            <person name="Schwitalla J."/>
            <person name="Benndorf R."/>
            <person name="Martin K."/>
            <person name="De Beer W."/>
            <person name="Kaster A.-K."/>
            <person name="Vollmers J."/>
            <person name="Poulsen M."/>
            <person name="Beemelmanns C."/>
        </authorList>
    </citation>
    <scope>NUCLEOTIDE SEQUENCE [LARGE SCALE GENOMIC DNA]</scope>
    <source>
        <strain evidence="3 4">RB5</strain>
    </source>
</reference>
<organism evidence="3 4">
    <name type="scientific">Streptomyces smaragdinus</name>
    <dbReference type="NCBI Taxonomy" id="2585196"/>
    <lineage>
        <taxon>Bacteria</taxon>
        <taxon>Bacillati</taxon>
        <taxon>Actinomycetota</taxon>
        <taxon>Actinomycetes</taxon>
        <taxon>Kitasatosporales</taxon>
        <taxon>Streptomycetaceae</taxon>
        <taxon>Streptomyces</taxon>
    </lineage>
</organism>
<dbReference type="SUPFAM" id="SSF53067">
    <property type="entry name" value="Actin-like ATPase domain"/>
    <property type="match status" value="1"/>
</dbReference>
<proteinExistence type="inferred from homology"/>
<dbReference type="InterPro" id="IPR043129">
    <property type="entry name" value="ATPase_NBD"/>
</dbReference>
<accession>A0A7K0CDP4</accession>
<dbReference type="Proteomes" id="UP000466345">
    <property type="component" value="Unassembled WGS sequence"/>
</dbReference>
<dbReference type="RefSeq" id="WP_323377188.1">
    <property type="nucleotide sequence ID" value="NZ_WEGJ01000003.1"/>
</dbReference>
<name>A0A7K0CDP4_9ACTN</name>
<sequence length="373" mass="38640">MTTAGGDSSLLRRLNTTAVLRTLYGGGPFTLSELVRATAVTRATVENALAALVRQGWAAEVPPAADGRRPVGRPPRRYRFRAESGCVVGLDIGAHKVLAVVADLGGEVRAVRQTAVARDVLPEDRLAAAWKLGHRARRAAGFEADQVRAVGVGATGVVNAAGTVLVSELLPGWAGTELPVELGKSFGAPVAAGNDTNVALLAEHWRGVAAGARDVLFLHAGHEISAGLLIGGRVHQGRHGAAGEIGMLPAAGWSDTARAMSEGWGEDIGALFEAARSRDAKAVESLRRFCEGLTHGAAAMVLAVDPELVVLGGGLSRAGDLLADPLRRGLREACLFPVPVAVSELGVEAVALGAVRLALDEVERELFEMAGVT</sequence>
<dbReference type="InterPro" id="IPR036390">
    <property type="entry name" value="WH_DNA-bd_sf"/>
</dbReference>
<keyword evidence="3" id="KW-0808">Transferase</keyword>
<keyword evidence="4" id="KW-1185">Reference proteome</keyword>
<evidence type="ECO:0000313" key="4">
    <source>
        <dbReference type="Proteomes" id="UP000466345"/>
    </source>
</evidence>